<organism evidence="2 3">
    <name type="scientific">Pseudoalteromonas luteoviolacea S4054</name>
    <dbReference type="NCBI Taxonomy" id="1129367"/>
    <lineage>
        <taxon>Bacteria</taxon>
        <taxon>Pseudomonadati</taxon>
        <taxon>Pseudomonadota</taxon>
        <taxon>Gammaproteobacteria</taxon>
        <taxon>Alteromonadales</taxon>
        <taxon>Pseudoalteromonadaceae</taxon>
        <taxon>Pseudoalteromonas</taxon>
    </lineage>
</organism>
<dbReference type="RefSeq" id="WP_046354065.1">
    <property type="nucleotide sequence ID" value="NZ_AUXW01000004.1"/>
</dbReference>
<dbReference type="Pfam" id="PF09836">
    <property type="entry name" value="DUF2063"/>
    <property type="match status" value="1"/>
</dbReference>
<sequence>MNTLEQLQHEFVAMLKGQNTDFTQQIAQQNGLSCEQRGEIYKNAYQIRLKKVLEQDHEMLGLYLGDELFDSMVDAYLSAYPSRSASLREFGERLPQLLREQSPFKEHGILSEIAQFERLLLHAFDAADGQPLQMTDLQSIEQSQWPNIIIKLHGSVHLLTCQFAAVESWQALKNDTSPPSPELPNHRHWIIARAPDKRTGFYPISECHFQCLSSIEQGLPFGFVCEAAAHVMGDQQQGTMEVMQLIQQGIELGWFLKSSVP</sequence>
<proteinExistence type="predicted"/>
<gene>
    <name evidence="2" type="ORF">N479_24630</name>
</gene>
<dbReference type="AlphaFoldDB" id="A0A0F6AIU2"/>
<evidence type="ECO:0000313" key="2">
    <source>
        <dbReference type="EMBL" id="KKE85744.1"/>
    </source>
</evidence>
<comment type="caution">
    <text evidence="2">The sequence shown here is derived from an EMBL/GenBank/DDBJ whole genome shotgun (WGS) entry which is preliminary data.</text>
</comment>
<evidence type="ECO:0000313" key="3">
    <source>
        <dbReference type="Proteomes" id="UP000033434"/>
    </source>
</evidence>
<dbReference type="Proteomes" id="UP000033434">
    <property type="component" value="Unassembled WGS sequence"/>
</dbReference>
<evidence type="ECO:0000259" key="1">
    <source>
        <dbReference type="Pfam" id="PF09836"/>
    </source>
</evidence>
<name>A0A0F6AIU2_9GAMM</name>
<reference evidence="2 3" key="1">
    <citation type="journal article" date="2015" name="BMC Genomics">
        <title>Genome mining reveals unlocked bioactive potential of marine Gram-negative bacteria.</title>
        <authorList>
            <person name="Machado H."/>
            <person name="Sonnenschein E.C."/>
            <person name="Melchiorsen J."/>
            <person name="Gram L."/>
        </authorList>
    </citation>
    <scope>NUCLEOTIDE SEQUENCE [LARGE SCALE GENOMIC DNA]</scope>
    <source>
        <strain evidence="2 3">S4054</strain>
    </source>
</reference>
<dbReference type="EMBL" id="AUXW01000004">
    <property type="protein sequence ID" value="KKE85744.1"/>
    <property type="molecule type" value="Genomic_DNA"/>
</dbReference>
<accession>A0A0F6AIU2</accession>
<dbReference type="PATRIC" id="fig|1129367.4.peg.131"/>
<dbReference type="InterPro" id="IPR018640">
    <property type="entry name" value="DUF2063"/>
</dbReference>
<feature type="domain" description="Putative DNA-binding" evidence="1">
    <location>
        <begin position="6"/>
        <end position="98"/>
    </location>
</feature>
<protein>
    <recommendedName>
        <fullName evidence="1">Putative DNA-binding domain-containing protein</fullName>
    </recommendedName>
</protein>